<dbReference type="CDD" id="cd01335">
    <property type="entry name" value="Radical_SAM"/>
    <property type="match status" value="1"/>
</dbReference>
<keyword evidence="4" id="KW-0479">Metal-binding</keyword>
<evidence type="ECO:0000313" key="8">
    <source>
        <dbReference type="EMBL" id="SMB78779.1"/>
    </source>
</evidence>
<dbReference type="InterPro" id="IPR013785">
    <property type="entry name" value="Aldolase_TIM"/>
</dbReference>
<dbReference type="AlphaFoldDB" id="A0A1W1UCI6"/>
<dbReference type="OrthoDB" id="9810775at2"/>
<dbReference type="SFLD" id="SFLDS00029">
    <property type="entry name" value="Radical_SAM"/>
    <property type="match status" value="1"/>
</dbReference>
<keyword evidence="2" id="KW-0004">4Fe-4S</keyword>
<dbReference type="GO" id="GO:0003824">
    <property type="term" value="F:catalytic activity"/>
    <property type="evidence" value="ECO:0007669"/>
    <property type="project" value="InterPro"/>
</dbReference>
<dbReference type="Gene3D" id="3.20.20.70">
    <property type="entry name" value="Aldolase class I"/>
    <property type="match status" value="1"/>
</dbReference>
<evidence type="ECO:0000256" key="6">
    <source>
        <dbReference type="ARBA" id="ARBA00023014"/>
    </source>
</evidence>
<feature type="domain" description="Radical SAM core" evidence="7">
    <location>
        <begin position="1"/>
        <end position="206"/>
    </location>
</feature>
<sequence>MKKFKRIYLEITNICNLKCSFCPPTNRKQEYITIDNFKKILNQINKYTDYLYFHVKGEPLLHPELEQLLKISDNEGFKVNLTTNGTLIEKTGDILLNSPALRQISFSLQSCENNNLNEKEKYIKDILDFMHRAVKETDLIIELRLWNLNNSNNVENKSSKNDFMLNYIQSSLNLPFKIEEKVTPGKGIKLVNSIYLSQETKFTWPNLGINDISEKGFCYGLRSQIAILVDGTVVPCCLDSDGVINLGNIYEKKFTEIINNKRSLNMVNGFSQREVVEPLCKKCGYRKRFEKLTK</sequence>
<dbReference type="PANTHER" id="PTHR43787">
    <property type="entry name" value="FEMO COFACTOR BIOSYNTHESIS PROTEIN NIFB-RELATED"/>
    <property type="match status" value="1"/>
</dbReference>
<dbReference type="InterPro" id="IPR007197">
    <property type="entry name" value="rSAM"/>
</dbReference>
<reference evidence="8 9" key="1">
    <citation type="submission" date="2017-04" db="EMBL/GenBank/DDBJ databases">
        <authorList>
            <person name="Afonso C.L."/>
            <person name="Miller P.J."/>
            <person name="Scott M.A."/>
            <person name="Spackman E."/>
            <person name="Goraichik I."/>
            <person name="Dimitrov K.M."/>
            <person name="Suarez D.L."/>
            <person name="Swayne D.E."/>
        </authorList>
    </citation>
    <scope>NUCLEOTIDE SEQUENCE [LARGE SCALE GENOMIC DNA]</scope>
    <source>
        <strain evidence="8 9">DSM 11270</strain>
    </source>
</reference>
<evidence type="ECO:0000256" key="1">
    <source>
        <dbReference type="ARBA" id="ARBA00001966"/>
    </source>
</evidence>
<evidence type="ECO:0000313" key="9">
    <source>
        <dbReference type="Proteomes" id="UP000192731"/>
    </source>
</evidence>
<proteinExistence type="predicted"/>
<evidence type="ECO:0000256" key="5">
    <source>
        <dbReference type="ARBA" id="ARBA00023004"/>
    </source>
</evidence>
<protein>
    <submittedName>
        <fullName evidence="8">Radical SAM additional 4Fe4S-binding SPASM domain-containing protein</fullName>
    </submittedName>
</protein>
<dbReference type="GO" id="GO:0046872">
    <property type="term" value="F:metal ion binding"/>
    <property type="evidence" value="ECO:0007669"/>
    <property type="project" value="UniProtKB-KW"/>
</dbReference>
<dbReference type="PANTHER" id="PTHR43787:SF10">
    <property type="entry name" value="COFACTOR MODIFYING PROTEIN"/>
    <property type="match status" value="1"/>
</dbReference>
<dbReference type="Pfam" id="PF13186">
    <property type="entry name" value="SPASM"/>
    <property type="match status" value="1"/>
</dbReference>
<evidence type="ECO:0000256" key="2">
    <source>
        <dbReference type="ARBA" id="ARBA00022485"/>
    </source>
</evidence>
<dbReference type="Pfam" id="PF04055">
    <property type="entry name" value="Radical_SAM"/>
    <property type="match status" value="1"/>
</dbReference>
<dbReference type="EMBL" id="FWWT01000005">
    <property type="protein sequence ID" value="SMB78779.1"/>
    <property type="molecule type" value="Genomic_DNA"/>
</dbReference>
<dbReference type="Proteomes" id="UP000192731">
    <property type="component" value="Unassembled WGS sequence"/>
</dbReference>
<dbReference type="InterPro" id="IPR058240">
    <property type="entry name" value="rSAM_sf"/>
</dbReference>
<keyword evidence="9" id="KW-1185">Reference proteome</keyword>
<keyword evidence="6" id="KW-0411">Iron-sulfur</keyword>
<evidence type="ECO:0000259" key="7">
    <source>
        <dbReference type="PROSITE" id="PS51918"/>
    </source>
</evidence>
<dbReference type="PROSITE" id="PS51918">
    <property type="entry name" value="RADICAL_SAM"/>
    <property type="match status" value="1"/>
</dbReference>
<dbReference type="GO" id="GO:0051539">
    <property type="term" value="F:4 iron, 4 sulfur cluster binding"/>
    <property type="evidence" value="ECO:0007669"/>
    <property type="project" value="UniProtKB-KW"/>
</dbReference>
<comment type="cofactor">
    <cofactor evidence="1">
        <name>[4Fe-4S] cluster</name>
        <dbReference type="ChEBI" id="CHEBI:49883"/>
    </cofactor>
</comment>
<evidence type="ECO:0000256" key="3">
    <source>
        <dbReference type="ARBA" id="ARBA00022691"/>
    </source>
</evidence>
<gene>
    <name evidence="8" type="ORF">SAMN00017405_0701</name>
</gene>
<dbReference type="CDD" id="cd21122">
    <property type="entry name" value="SPASM_rSAM"/>
    <property type="match status" value="1"/>
</dbReference>
<dbReference type="STRING" id="656914.SAMN00017405_0701"/>
<keyword evidence="3" id="KW-0949">S-adenosyl-L-methionine</keyword>
<name>A0A1W1UCI6_DESTI</name>
<accession>A0A1W1UCI6</accession>
<dbReference type="SFLD" id="SFLDG01067">
    <property type="entry name" value="SPASM/twitch_domain_containing"/>
    <property type="match status" value="1"/>
</dbReference>
<dbReference type="InterPro" id="IPR023885">
    <property type="entry name" value="4Fe4S-binding_SPASM_dom"/>
</dbReference>
<dbReference type="SUPFAM" id="SSF102114">
    <property type="entry name" value="Radical SAM enzymes"/>
    <property type="match status" value="1"/>
</dbReference>
<organism evidence="8 9">
    <name type="scientific">Desulfonispora thiosulfatigenes DSM 11270</name>
    <dbReference type="NCBI Taxonomy" id="656914"/>
    <lineage>
        <taxon>Bacteria</taxon>
        <taxon>Bacillati</taxon>
        <taxon>Bacillota</taxon>
        <taxon>Clostridia</taxon>
        <taxon>Eubacteriales</taxon>
        <taxon>Peptococcaceae</taxon>
        <taxon>Desulfonispora</taxon>
    </lineage>
</organism>
<evidence type="ECO:0000256" key="4">
    <source>
        <dbReference type="ARBA" id="ARBA00022723"/>
    </source>
</evidence>
<keyword evidence="5" id="KW-0408">Iron</keyword>
<dbReference type="RefSeq" id="WP_084051828.1">
    <property type="nucleotide sequence ID" value="NZ_FWWT01000005.1"/>
</dbReference>